<evidence type="ECO:0000313" key="3">
    <source>
        <dbReference type="Ensembl" id="ENSFHEP00000033887.1"/>
    </source>
</evidence>
<dbReference type="GO" id="GO:1990498">
    <property type="term" value="C:mitotic spindle microtubule"/>
    <property type="evidence" value="ECO:0007669"/>
    <property type="project" value="TreeGrafter"/>
</dbReference>
<dbReference type="InterPro" id="IPR026797">
    <property type="entry name" value="HAUS_6"/>
</dbReference>
<dbReference type="Proteomes" id="UP000265000">
    <property type="component" value="Unplaced"/>
</dbReference>
<feature type="domain" description="HAUS augmin-like complex subunit 6 N-terminal" evidence="2">
    <location>
        <begin position="15"/>
        <end position="218"/>
    </location>
</feature>
<dbReference type="PANTHER" id="PTHR16151:SF2">
    <property type="entry name" value="HAUS AUGMIN-LIKE COMPLEX SUBUNIT 6"/>
    <property type="match status" value="1"/>
</dbReference>
<keyword evidence="4" id="KW-1185">Reference proteome</keyword>
<dbReference type="Pfam" id="PF14661">
    <property type="entry name" value="HAUS6_N"/>
    <property type="match status" value="1"/>
</dbReference>
<dbReference type="InterPro" id="IPR028163">
    <property type="entry name" value="HAUS_6_N"/>
</dbReference>
<reference evidence="3" key="1">
    <citation type="submission" date="2025-08" db="UniProtKB">
        <authorList>
            <consortium name="Ensembl"/>
        </authorList>
    </citation>
    <scope>IDENTIFICATION</scope>
</reference>
<evidence type="ECO:0000259" key="2">
    <source>
        <dbReference type="Pfam" id="PF14661"/>
    </source>
</evidence>
<accession>A0A3Q2R2N1</accession>
<sequence length="664" mass="73781">MANPTLTQRKNGQYLWFSLLGLGFQPEAAAASLAGKANIKYLILGPHMFDKPNKDAYYLVTHFLLEKLNPARFQEAYRHCWPVLDHKADAEFRKVTCAWLREIMDETANAGSKVVMSLFLSPGGPKFLSLMIQLASHVMLQDMKTFTTDKSWVPEAAAMPASTLTIAASRLNFTRTRFLKAAVDQDRFLHDYQRRAQVLVKSTRDLKAEGAKYDQLLKYVACVWWMFLFRFSSVRDLWSTIEGMLSAIREQQTAVESVLKGDVDQYVLDGTNRVLKLPRCLLERIERLPHQVSREEVPEPQGALGFLSPMAPLSFEPAPEAAYRQSIFSQFPAKLLGEPSWTLNFLIIPKSVCTYSVCFCFNASVFMCSHQASARKTTRQRTALPLKTETEILDLEHENLADQFADAITTASPAEGRARSLDLEDLLSSLQRDPFSARKQLHRTPESLIMAVKGSWRKAVEEEEAKSVSPSAELNDSLSGRLSPVARLQSPEAPSQSASLTPGQAPPADQDRSSVCQQGLFHKSSLLWDTYAEAHDSPSGTGSSAVQFSLDQETLPEMPSFDSLNPEDDEAVDVTSEEEEEVLIPSLKQSLLTPAHRGSNNTEGLLSGYGVPAVEGSWLVEAQAAEEASKVFSLELDSLDSPQKKQDYGLPALITFSPIDDMKC</sequence>
<protein>
    <submittedName>
        <fullName evidence="3">HAUS augmin like complex subunit 6</fullName>
    </submittedName>
</protein>
<dbReference type="PANTHER" id="PTHR16151">
    <property type="entry name" value="HAUS AUGMIN-LIKE COMPLEX SUBUNIT 6"/>
    <property type="match status" value="1"/>
</dbReference>
<reference evidence="3" key="2">
    <citation type="submission" date="2025-09" db="UniProtKB">
        <authorList>
            <consortium name="Ensembl"/>
        </authorList>
    </citation>
    <scope>IDENTIFICATION</scope>
</reference>
<feature type="compositionally biased region" description="Polar residues" evidence="1">
    <location>
        <begin position="492"/>
        <end position="502"/>
    </location>
</feature>
<dbReference type="AlphaFoldDB" id="A0A3Q2R2N1"/>
<name>A0A3Q2R2N1_FUNHE</name>
<organism evidence="3 4">
    <name type="scientific">Fundulus heteroclitus</name>
    <name type="common">Killifish</name>
    <name type="synonym">Mummichog</name>
    <dbReference type="NCBI Taxonomy" id="8078"/>
    <lineage>
        <taxon>Eukaryota</taxon>
        <taxon>Metazoa</taxon>
        <taxon>Chordata</taxon>
        <taxon>Craniata</taxon>
        <taxon>Vertebrata</taxon>
        <taxon>Euteleostomi</taxon>
        <taxon>Actinopterygii</taxon>
        <taxon>Neopterygii</taxon>
        <taxon>Teleostei</taxon>
        <taxon>Neoteleostei</taxon>
        <taxon>Acanthomorphata</taxon>
        <taxon>Ovalentaria</taxon>
        <taxon>Atherinomorphae</taxon>
        <taxon>Cyprinodontiformes</taxon>
        <taxon>Fundulidae</taxon>
        <taxon>Fundulus</taxon>
    </lineage>
</organism>
<evidence type="ECO:0000256" key="1">
    <source>
        <dbReference type="SAM" id="MobiDB-lite"/>
    </source>
</evidence>
<dbReference type="GO" id="GO:0070652">
    <property type="term" value="C:HAUS complex"/>
    <property type="evidence" value="ECO:0007669"/>
    <property type="project" value="InterPro"/>
</dbReference>
<dbReference type="Ensembl" id="ENSFHET00000028633.1">
    <property type="protein sequence ID" value="ENSFHEP00000033887.1"/>
    <property type="gene ID" value="ENSFHEG00000021448.1"/>
</dbReference>
<feature type="region of interest" description="Disordered" evidence="1">
    <location>
        <begin position="488"/>
        <end position="516"/>
    </location>
</feature>
<dbReference type="GeneTree" id="ENSGT00390000008250"/>
<evidence type="ECO:0000313" key="4">
    <source>
        <dbReference type="Proteomes" id="UP000265000"/>
    </source>
</evidence>
<dbReference type="GO" id="GO:0051225">
    <property type="term" value="P:spindle assembly"/>
    <property type="evidence" value="ECO:0007669"/>
    <property type="project" value="InterPro"/>
</dbReference>
<dbReference type="GO" id="GO:0008017">
    <property type="term" value="F:microtubule binding"/>
    <property type="evidence" value="ECO:0007669"/>
    <property type="project" value="TreeGrafter"/>
</dbReference>
<proteinExistence type="predicted"/>